<dbReference type="AlphaFoldDB" id="A0A2K9NT88"/>
<gene>
    <name evidence="1" type="ORF">C0V70_11635</name>
</gene>
<accession>A0A2K9NT88</accession>
<dbReference type="KEGG" id="bsto:C0V70_11635"/>
<proteinExistence type="predicted"/>
<dbReference type="Proteomes" id="UP000235584">
    <property type="component" value="Chromosome"/>
</dbReference>
<dbReference type="EMBL" id="CP025704">
    <property type="protein sequence ID" value="AUN98739.1"/>
    <property type="molecule type" value="Genomic_DNA"/>
</dbReference>
<keyword evidence="2" id="KW-1185">Reference proteome</keyword>
<sequence length="169" mass="19498">MKYFLFLFFSFFASTLFAHEGPPFPILVDHKFGEYKLSVWADPDTENGTFTFYPEGENLKKDDLYFEIKAHPQGRQEPILKSTALIPTEDKGRYSYTATLPFPTNETWDIIVVVKNKQNGDTLTSTTVPVEVTPPGPNKTEFVVYTLPFLLVAFIWVRVMIHKRRKKTP</sequence>
<protein>
    <submittedName>
        <fullName evidence="1">Uncharacterized protein</fullName>
    </submittedName>
</protein>
<dbReference type="RefSeq" id="WP_102244030.1">
    <property type="nucleotide sequence ID" value="NZ_CP025704.1"/>
</dbReference>
<organism evidence="1 2">
    <name type="scientific">Bacteriovorax stolpii</name>
    <name type="common">Bdellovibrio stolpii</name>
    <dbReference type="NCBI Taxonomy" id="960"/>
    <lineage>
        <taxon>Bacteria</taxon>
        <taxon>Pseudomonadati</taxon>
        <taxon>Bdellovibrionota</taxon>
        <taxon>Bacteriovoracia</taxon>
        <taxon>Bacteriovoracales</taxon>
        <taxon>Bacteriovoracaceae</taxon>
        <taxon>Bacteriovorax</taxon>
    </lineage>
</organism>
<evidence type="ECO:0000313" key="2">
    <source>
        <dbReference type="Proteomes" id="UP000235584"/>
    </source>
</evidence>
<evidence type="ECO:0000313" key="1">
    <source>
        <dbReference type="EMBL" id="AUN98739.1"/>
    </source>
</evidence>
<name>A0A2K9NT88_BACTC</name>
<reference evidence="1 2" key="1">
    <citation type="submission" date="2018-01" db="EMBL/GenBank/DDBJ databases">
        <title>Complete genome sequence of Bacteriovorax stolpii DSM12778.</title>
        <authorList>
            <person name="Tang B."/>
            <person name="Chang J."/>
        </authorList>
    </citation>
    <scope>NUCLEOTIDE SEQUENCE [LARGE SCALE GENOMIC DNA]</scope>
    <source>
        <strain evidence="1 2">DSM 12778</strain>
    </source>
</reference>